<organism evidence="3 4">
    <name type="scientific">Mytilus coruscus</name>
    <name type="common">Sea mussel</name>
    <dbReference type="NCBI Taxonomy" id="42192"/>
    <lineage>
        <taxon>Eukaryota</taxon>
        <taxon>Metazoa</taxon>
        <taxon>Spiralia</taxon>
        <taxon>Lophotrochozoa</taxon>
        <taxon>Mollusca</taxon>
        <taxon>Bivalvia</taxon>
        <taxon>Autobranchia</taxon>
        <taxon>Pteriomorphia</taxon>
        <taxon>Mytilida</taxon>
        <taxon>Mytiloidea</taxon>
        <taxon>Mytilidae</taxon>
        <taxon>Mytilinae</taxon>
        <taxon>Mytilus</taxon>
    </lineage>
</organism>
<gene>
    <name evidence="3" type="ORF">MCOR_6604</name>
</gene>
<dbReference type="AlphaFoldDB" id="A0A6J8ADW7"/>
<keyword evidence="4" id="KW-1185">Reference proteome</keyword>
<reference evidence="3 4" key="1">
    <citation type="submission" date="2020-06" db="EMBL/GenBank/DDBJ databases">
        <authorList>
            <person name="Li R."/>
            <person name="Bekaert M."/>
        </authorList>
    </citation>
    <scope>NUCLEOTIDE SEQUENCE [LARGE SCALE GENOMIC DNA]</scope>
    <source>
        <strain evidence="4">wild</strain>
    </source>
</reference>
<keyword evidence="1" id="KW-0812">Transmembrane</keyword>
<proteinExistence type="predicted"/>
<protein>
    <recommendedName>
        <fullName evidence="5">MEGF10_11</fullName>
    </recommendedName>
</protein>
<accession>A0A6J8ADW7</accession>
<feature type="chain" id="PRO_5027123734" description="MEGF10_11" evidence="2">
    <location>
        <begin position="26"/>
        <end position="203"/>
    </location>
</feature>
<keyword evidence="1" id="KW-0472">Membrane</keyword>
<keyword evidence="1" id="KW-1133">Transmembrane helix</keyword>
<feature type="transmembrane region" description="Helical" evidence="1">
    <location>
        <begin position="127"/>
        <end position="148"/>
    </location>
</feature>
<evidence type="ECO:0000256" key="1">
    <source>
        <dbReference type="SAM" id="Phobius"/>
    </source>
</evidence>
<evidence type="ECO:0000256" key="2">
    <source>
        <dbReference type="SAM" id="SignalP"/>
    </source>
</evidence>
<feature type="signal peptide" evidence="2">
    <location>
        <begin position="1"/>
        <end position="25"/>
    </location>
</feature>
<evidence type="ECO:0008006" key="5">
    <source>
        <dbReference type="Google" id="ProtNLM"/>
    </source>
</evidence>
<sequence length="203" mass="22913">MEVLKTILCIAFFEIYLLLTAQCNGNQYGVCKNNTRFEKFCCSGYELKNGTCTKCLHGFHSEKKSICKPCTKGKYGEKCRNTCKCNSNERCDNIEGCIPDDTRTREKNDTSISNSQDTPTTSINGDVVIYMTCVAVGSVLVVVCGLLVKNKEAICKNKPGNNSVRHMIHKLKQPTFRDGRNKKVAENLYDDINEKYMINFDDE</sequence>
<evidence type="ECO:0000313" key="4">
    <source>
        <dbReference type="Proteomes" id="UP000507470"/>
    </source>
</evidence>
<dbReference type="OrthoDB" id="6130531at2759"/>
<dbReference type="Gene3D" id="2.170.300.10">
    <property type="entry name" value="Tie2 ligand-binding domain superfamily"/>
    <property type="match status" value="1"/>
</dbReference>
<name>A0A6J8ADW7_MYTCO</name>
<keyword evidence="2" id="KW-0732">Signal</keyword>
<dbReference type="EMBL" id="CACVKT020001220">
    <property type="protein sequence ID" value="CAC5366228.1"/>
    <property type="molecule type" value="Genomic_DNA"/>
</dbReference>
<evidence type="ECO:0000313" key="3">
    <source>
        <dbReference type="EMBL" id="CAC5366228.1"/>
    </source>
</evidence>
<dbReference type="Proteomes" id="UP000507470">
    <property type="component" value="Unassembled WGS sequence"/>
</dbReference>